<proteinExistence type="inferred from homology"/>
<dbReference type="InterPro" id="IPR047109">
    <property type="entry name" value="CAD-like"/>
</dbReference>
<dbReference type="EMBL" id="QEFC01003091">
    <property type="protein sequence ID" value="KAE9450064.1"/>
    <property type="molecule type" value="Genomic_DNA"/>
</dbReference>
<name>A0A6A4L1F1_9ERIC</name>
<dbReference type="Gene3D" id="3.40.50.720">
    <property type="entry name" value="NAD(P)-binding Rossmann-like Domain"/>
    <property type="match status" value="3"/>
</dbReference>
<dbReference type="InterPro" id="IPR020843">
    <property type="entry name" value="ER"/>
</dbReference>
<keyword evidence="3 5" id="KW-0862">Zinc</keyword>
<dbReference type="PROSITE" id="PS00059">
    <property type="entry name" value="ADH_ZINC"/>
    <property type="match status" value="2"/>
</dbReference>
<sequence>MGTAQEEEHPVKAFGWATTDPSGVLSPFKFSRRATGDEDVRHEITGVVTEVGSKVQKYKVGDRVGVGCLVGACHTCDNCENNVENYCPQQIQTYNSQNTDGTMTYGGYSDHMVANERYIVRIPDNLPLDAAAPLLCAGITTYSPLRYFGLDKPGMRVGVVGLGGLGHVAVKLAKAFGTIVTVISTSPRRRMVAGSCIGGLKETQEMIDFAGKHNITPQIEVVPMDYVNTAMERLAKGDVKYRFVLDVANTLKAIRDEFVLVLFLIFEIESDWGESGDVFRVTEDEDVRFKIFYCGICHSDLHSAKNEWGNSSYPLLPGHELVGVVTEVGSKVQKYKVGDRVGVGCMVGACHTCENCENNLENYCPKMILTYNSVNYDGTMTYGGYSDHMVANERYIIRIPDNLPFDVAAPLLCAGITTYSPLRYFGLDKSGMKVGVVGLGGLGHLAVKFAKAFGAVVTVISTSPSKKQEALKVLGADSFLVSSNSNEMQAAIGTLDGIIDTVSANHPLVPLLSLLKSHGKIITSRITGRKLVAGSLIGGMKETQEMIDFAGKHNITPEIELVPMDYVNTAMERLAKADVKYRDCGDVFRITEDEDVRLKILYCGICHSDLHSVKNEWENSTYPIRPGHEVVGVVTEVGSKVQKYKVGDRVGVGCMVGACHTCENCENNLENYCPKYILTYNSVNYDGTKTYGGYSDHMVANERYVFRIPDNLPLDAAAPLLCAGITTYSPLKYFGLDKAGMKVGVVGLGGLGHVAVKFAKAFGAVVTVISTSPPKKKEAVEQLGADSFLVSSNPDEMQAAMGTLDGIIDTVSAAHALVPLLSLLKSHGKIIMVGAPEKPLELPVFPLIMGKHFVFTINVEDNSWKSGIGGMKETQEMIDFAGKHNIMPEIEIIPIDYVNTAMERLAKGDVKYGSSLTLETH</sequence>
<comment type="caution">
    <text evidence="7">The sequence shown here is derived from an EMBL/GenBank/DDBJ whole genome shotgun (WGS) entry which is preliminary data.</text>
</comment>
<dbReference type="InterPro" id="IPR011032">
    <property type="entry name" value="GroES-like_sf"/>
</dbReference>
<comment type="cofactor">
    <cofactor evidence="1 5">
        <name>Zn(2+)</name>
        <dbReference type="ChEBI" id="CHEBI:29105"/>
    </cofactor>
</comment>
<dbReference type="InterPro" id="IPR002328">
    <property type="entry name" value="ADH_Zn_CS"/>
</dbReference>
<evidence type="ECO:0000256" key="3">
    <source>
        <dbReference type="ARBA" id="ARBA00022833"/>
    </source>
</evidence>
<keyword evidence="2 5" id="KW-0479">Metal-binding</keyword>
<evidence type="ECO:0000256" key="4">
    <source>
        <dbReference type="ARBA" id="ARBA00023002"/>
    </source>
</evidence>
<dbReference type="Proteomes" id="UP000428333">
    <property type="component" value="Linkage Group LG11"/>
</dbReference>
<dbReference type="GO" id="GO:0016616">
    <property type="term" value="F:oxidoreductase activity, acting on the CH-OH group of donors, NAD or NADP as acceptor"/>
    <property type="evidence" value="ECO:0007669"/>
    <property type="project" value="InterPro"/>
</dbReference>
<evidence type="ECO:0000256" key="1">
    <source>
        <dbReference type="ARBA" id="ARBA00001947"/>
    </source>
</evidence>
<dbReference type="SUPFAM" id="SSF51735">
    <property type="entry name" value="NAD(P)-binding Rossmann-fold domains"/>
    <property type="match status" value="3"/>
</dbReference>
<dbReference type="InterPro" id="IPR013149">
    <property type="entry name" value="ADH-like_C"/>
</dbReference>
<dbReference type="FunFam" id="3.40.50.720:FF:000022">
    <property type="entry name" value="Cinnamyl alcohol dehydrogenase"/>
    <property type="match status" value="3"/>
</dbReference>
<evidence type="ECO:0000313" key="8">
    <source>
        <dbReference type="Proteomes" id="UP000428333"/>
    </source>
</evidence>
<evidence type="ECO:0000256" key="5">
    <source>
        <dbReference type="RuleBase" id="RU361277"/>
    </source>
</evidence>
<dbReference type="PANTHER" id="PTHR42683">
    <property type="entry name" value="ALDEHYDE REDUCTASE"/>
    <property type="match status" value="1"/>
</dbReference>
<evidence type="ECO:0000259" key="6">
    <source>
        <dbReference type="SMART" id="SM00829"/>
    </source>
</evidence>
<accession>A0A6A4L1F1</accession>
<organism evidence="7 8">
    <name type="scientific">Rhododendron williamsianum</name>
    <dbReference type="NCBI Taxonomy" id="262921"/>
    <lineage>
        <taxon>Eukaryota</taxon>
        <taxon>Viridiplantae</taxon>
        <taxon>Streptophyta</taxon>
        <taxon>Embryophyta</taxon>
        <taxon>Tracheophyta</taxon>
        <taxon>Spermatophyta</taxon>
        <taxon>Magnoliopsida</taxon>
        <taxon>eudicotyledons</taxon>
        <taxon>Gunneridae</taxon>
        <taxon>Pentapetalae</taxon>
        <taxon>asterids</taxon>
        <taxon>Ericales</taxon>
        <taxon>Ericaceae</taxon>
        <taxon>Ericoideae</taxon>
        <taxon>Rhodoreae</taxon>
        <taxon>Rhododendron</taxon>
    </lineage>
</organism>
<evidence type="ECO:0000313" key="7">
    <source>
        <dbReference type="EMBL" id="KAE9450064.1"/>
    </source>
</evidence>
<keyword evidence="4" id="KW-0560">Oxidoreductase</keyword>
<dbReference type="InterPro" id="IPR013154">
    <property type="entry name" value="ADH-like_N"/>
</dbReference>
<dbReference type="GO" id="GO:0008270">
    <property type="term" value="F:zinc ion binding"/>
    <property type="evidence" value="ECO:0007669"/>
    <property type="project" value="InterPro"/>
</dbReference>
<protein>
    <recommendedName>
        <fullName evidence="6">Enoyl reductase (ER) domain-containing protein</fullName>
    </recommendedName>
</protein>
<feature type="non-terminal residue" evidence="7">
    <location>
        <position position="1"/>
    </location>
</feature>
<dbReference type="Pfam" id="PF00107">
    <property type="entry name" value="ADH_zinc_N"/>
    <property type="match status" value="2"/>
</dbReference>
<keyword evidence="8" id="KW-1185">Reference proteome</keyword>
<gene>
    <name evidence="7" type="ORF">C3L33_18027</name>
</gene>
<dbReference type="SMART" id="SM00829">
    <property type="entry name" value="PKS_ER"/>
    <property type="match status" value="1"/>
</dbReference>
<dbReference type="FunFam" id="3.90.180.10:FF:000100">
    <property type="entry name" value="Putative cinnamyl alcohol dehydrogenase 6"/>
    <property type="match status" value="1"/>
</dbReference>
<dbReference type="Pfam" id="PF08240">
    <property type="entry name" value="ADH_N"/>
    <property type="match status" value="3"/>
</dbReference>
<dbReference type="AlphaFoldDB" id="A0A6A4L1F1"/>
<evidence type="ECO:0000256" key="2">
    <source>
        <dbReference type="ARBA" id="ARBA00022723"/>
    </source>
</evidence>
<dbReference type="InterPro" id="IPR036291">
    <property type="entry name" value="NAD(P)-bd_dom_sf"/>
</dbReference>
<comment type="similarity">
    <text evidence="5">Belongs to the zinc-containing alcohol dehydrogenase family.</text>
</comment>
<feature type="domain" description="Enoyl reductase (ER)" evidence="6">
    <location>
        <begin position="576"/>
        <end position="910"/>
    </location>
</feature>
<dbReference type="Gene3D" id="3.90.180.10">
    <property type="entry name" value="Medium-chain alcohol dehydrogenases, catalytic domain"/>
    <property type="match status" value="4"/>
</dbReference>
<reference evidence="7 8" key="1">
    <citation type="journal article" date="2019" name="Genome Biol. Evol.">
        <title>The Rhododendron genome and chromosomal organization provide insight into shared whole-genome duplications across the heath family (Ericaceae).</title>
        <authorList>
            <person name="Soza V.L."/>
            <person name="Lindsley D."/>
            <person name="Waalkes A."/>
            <person name="Ramage E."/>
            <person name="Patwardhan R.P."/>
            <person name="Burton J.N."/>
            <person name="Adey A."/>
            <person name="Kumar A."/>
            <person name="Qiu R."/>
            <person name="Shendure J."/>
            <person name="Hall B."/>
        </authorList>
    </citation>
    <scope>NUCLEOTIDE SEQUENCE [LARGE SCALE GENOMIC DNA]</scope>
    <source>
        <strain evidence="7">RSF 1966-606</strain>
    </source>
</reference>
<dbReference type="CDD" id="cd05283">
    <property type="entry name" value="CAD1"/>
    <property type="match status" value="3"/>
</dbReference>
<dbReference type="SUPFAM" id="SSF50129">
    <property type="entry name" value="GroES-like"/>
    <property type="match status" value="3"/>
</dbReference>
<dbReference type="OrthoDB" id="1879366at2759"/>